<protein>
    <submittedName>
        <fullName evidence="2">CpXC domain-containing protein</fullName>
    </submittedName>
</protein>
<reference evidence="2" key="1">
    <citation type="journal article" date="2021" name="PeerJ">
        <title>Extensive microbial diversity within the chicken gut microbiome revealed by metagenomics and culture.</title>
        <authorList>
            <person name="Gilroy R."/>
            <person name="Ravi A."/>
            <person name="Getino M."/>
            <person name="Pursley I."/>
            <person name="Horton D.L."/>
            <person name="Alikhan N.F."/>
            <person name="Baker D."/>
            <person name="Gharbi K."/>
            <person name="Hall N."/>
            <person name="Watson M."/>
            <person name="Adriaenssens E.M."/>
            <person name="Foster-Nyarko E."/>
            <person name="Jarju S."/>
            <person name="Secka A."/>
            <person name="Antonio M."/>
            <person name="Oren A."/>
            <person name="Chaudhuri R.R."/>
            <person name="La Ragione R."/>
            <person name="Hildebrand F."/>
            <person name="Pallen M.J."/>
        </authorList>
    </citation>
    <scope>NUCLEOTIDE SEQUENCE</scope>
    <source>
        <strain evidence="2">Gambia2-208</strain>
    </source>
</reference>
<feature type="transmembrane region" description="Helical" evidence="1">
    <location>
        <begin position="74"/>
        <end position="95"/>
    </location>
</feature>
<evidence type="ECO:0000313" key="2">
    <source>
        <dbReference type="EMBL" id="HIY88379.1"/>
    </source>
</evidence>
<keyword evidence="1" id="KW-0812">Transmembrane</keyword>
<name>A0A9D1ZHB1_9BACE</name>
<keyword evidence="1" id="KW-0472">Membrane</keyword>
<dbReference type="AlphaFoldDB" id="A0A9D1ZHB1"/>
<accession>A0A9D1ZHB1</accession>
<sequence length="104" mass="11625">MTIKKKHCPSCGQKINLSLRMHYLLWGTAHEITCPHCGRRLHPAKSTFGLCFQLGGATAILSFWAYILCIEDNFWGAIAFAIGLCALLVLIIAIVTMENIRFTE</sequence>
<dbReference type="EMBL" id="DXCV01000046">
    <property type="protein sequence ID" value="HIY88379.1"/>
    <property type="molecule type" value="Genomic_DNA"/>
</dbReference>
<gene>
    <name evidence="2" type="ORF">H9824_06720</name>
</gene>
<keyword evidence="1" id="KW-1133">Transmembrane helix</keyword>
<feature type="transmembrane region" description="Helical" evidence="1">
    <location>
        <begin position="48"/>
        <end position="68"/>
    </location>
</feature>
<proteinExistence type="predicted"/>
<reference evidence="2" key="2">
    <citation type="submission" date="2021-04" db="EMBL/GenBank/DDBJ databases">
        <authorList>
            <person name="Gilroy R."/>
        </authorList>
    </citation>
    <scope>NUCLEOTIDE SEQUENCE</scope>
    <source>
        <strain evidence="2">Gambia2-208</strain>
    </source>
</reference>
<organism evidence="2 3">
    <name type="scientific">Candidatus Bacteroides pullicola</name>
    <dbReference type="NCBI Taxonomy" id="2838475"/>
    <lineage>
        <taxon>Bacteria</taxon>
        <taxon>Pseudomonadati</taxon>
        <taxon>Bacteroidota</taxon>
        <taxon>Bacteroidia</taxon>
        <taxon>Bacteroidales</taxon>
        <taxon>Bacteroidaceae</taxon>
        <taxon>Bacteroides</taxon>
    </lineage>
</organism>
<dbReference type="Proteomes" id="UP000886851">
    <property type="component" value="Unassembled WGS sequence"/>
</dbReference>
<comment type="caution">
    <text evidence="2">The sequence shown here is derived from an EMBL/GenBank/DDBJ whole genome shotgun (WGS) entry which is preliminary data.</text>
</comment>
<evidence type="ECO:0000313" key="3">
    <source>
        <dbReference type="Proteomes" id="UP000886851"/>
    </source>
</evidence>
<evidence type="ECO:0000256" key="1">
    <source>
        <dbReference type="SAM" id="Phobius"/>
    </source>
</evidence>